<dbReference type="EnsemblPlants" id="Solyc03g093535.1.1">
    <property type="protein sequence ID" value="Solyc03g093535.1.1"/>
    <property type="gene ID" value="Solyc03g093535.1"/>
</dbReference>
<evidence type="ECO:0000313" key="2">
    <source>
        <dbReference type="Proteomes" id="UP000004994"/>
    </source>
</evidence>
<dbReference type="Proteomes" id="UP000004994">
    <property type="component" value="Chromosome 3"/>
</dbReference>
<name>A0A3Q7FLI9_SOLLC</name>
<protein>
    <submittedName>
        <fullName evidence="1">Uncharacterized protein</fullName>
    </submittedName>
</protein>
<reference evidence="1" key="2">
    <citation type="submission" date="2019-01" db="UniProtKB">
        <authorList>
            <consortium name="EnsemblPlants"/>
        </authorList>
    </citation>
    <scope>IDENTIFICATION</scope>
    <source>
        <strain evidence="1">cv. Heinz 1706</strain>
    </source>
</reference>
<sequence>MAPDSKMSEVIWDTKKVVGVSKFCNLRQKHPGKYIPSEDSARTMYVCIDLLSLLSSEDI</sequence>
<dbReference type="AlphaFoldDB" id="A0A3Q7FLI9"/>
<proteinExistence type="predicted"/>
<keyword evidence="2" id="KW-1185">Reference proteome</keyword>
<organism evidence="1">
    <name type="scientific">Solanum lycopersicum</name>
    <name type="common">Tomato</name>
    <name type="synonym">Lycopersicon esculentum</name>
    <dbReference type="NCBI Taxonomy" id="4081"/>
    <lineage>
        <taxon>Eukaryota</taxon>
        <taxon>Viridiplantae</taxon>
        <taxon>Streptophyta</taxon>
        <taxon>Embryophyta</taxon>
        <taxon>Tracheophyta</taxon>
        <taxon>Spermatophyta</taxon>
        <taxon>Magnoliopsida</taxon>
        <taxon>eudicotyledons</taxon>
        <taxon>Gunneridae</taxon>
        <taxon>Pentapetalae</taxon>
        <taxon>asterids</taxon>
        <taxon>lamiids</taxon>
        <taxon>Solanales</taxon>
        <taxon>Solanaceae</taxon>
        <taxon>Solanoideae</taxon>
        <taxon>Solaneae</taxon>
        <taxon>Solanum</taxon>
        <taxon>Solanum subgen. Lycopersicon</taxon>
    </lineage>
</organism>
<reference evidence="1" key="1">
    <citation type="journal article" date="2012" name="Nature">
        <title>The tomato genome sequence provides insights into fleshy fruit evolution.</title>
        <authorList>
            <consortium name="Tomato Genome Consortium"/>
        </authorList>
    </citation>
    <scope>NUCLEOTIDE SEQUENCE [LARGE SCALE GENOMIC DNA]</scope>
    <source>
        <strain evidence="1">cv. Heinz 1706</strain>
    </source>
</reference>
<dbReference type="Gramene" id="Solyc03g093535.1.1">
    <property type="protein sequence ID" value="Solyc03g093535.1.1"/>
    <property type="gene ID" value="Solyc03g093535.1"/>
</dbReference>
<dbReference type="InParanoid" id="A0A3Q7FLI9"/>
<evidence type="ECO:0000313" key="1">
    <source>
        <dbReference type="EnsemblPlants" id="Solyc03g093535.1.1"/>
    </source>
</evidence>
<accession>A0A3Q7FLI9</accession>